<gene>
    <name evidence="1" type="ORF">NMY3_00403</name>
</gene>
<dbReference type="Proteomes" id="UP000058925">
    <property type="component" value="Chromosome"/>
</dbReference>
<dbReference type="Gene3D" id="2.20.28.30">
    <property type="entry name" value="RNA polymerase ii, chain L"/>
    <property type="match status" value="1"/>
</dbReference>
<accession>A0A654LVZ5</accession>
<keyword evidence="2" id="KW-1185">Reference proteome</keyword>
<sequence>MFSMDARCVNCNNKANFDIEKNKIKCEKCGMEIDYDEYIEQMKEKAVTLADNFQSSWDKGGF</sequence>
<dbReference type="KEGG" id="taa:NMY3_00403"/>
<dbReference type="EMBL" id="CP012850">
    <property type="protein sequence ID" value="ALI34616.1"/>
    <property type="molecule type" value="Genomic_DNA"/>
</dbReference>
<evidence type="ECO:0008006" key="3">
    <source>
        <dbReference type="Google" id="ProtNLM"/>
    </source>
</evidence>
<dbReference type="InterPro" id="IPR029040">
    <property type="entry name" value="RPABC4/Spt4"/>
</dbReference>
<dbReference type="OrthoDB" id="8738at2157"/>
<proteinExistence type="predicted"/>
<dbReference type="AlphaFoldDB" id="A0A654LVZ5"/>
<protein>
    <recommendedName>
        <fullName evidence="3">Zinc-domain-containing protein</fullName>
    </recommendedName>
</protein>
<dbReference type="SUPFAM" id="SSF63393">
    <property type="entry name" value="RNA polymerase subunits"/>
    <property type="match status" value="1"/>
</dbReference>
<evidence type="ECO:0000313" key="2">
    <source>
        <dbReference type="Proteomes" id="UP000058925"/>
    </source>
</evidence>
<dbReference type="RefSeq" id="WP_196817248.1">
    <property type="nucleotide sequence ID" value="NZ_CP012850.1"/>
</dbReference>
<organism evidence="1 2">
    <name type="scientific">Candidatus Nitrosocosmicus oleophilus</name>
    <dbReference type="NCBI Taxonomy" id="1353260"/>
    <lineage>
        <taxon>Archaea</taxon>
        <taxon>Nitrososphaerota</taxon>
        <taxon>Nitrososphaeria</taxon>
        <taxon>Nitrososphaerales</taxon>
        <taxon>Nitrososphaeraceae</taxon>
        <taxon>Candidatus Nitrosocosmicus</taxon>
    </lineage>
</organism>
<evidence type="ECO:0000313" key="1">
    <source>
        <dbReference type="EMBL" id="ALI34616.1"/>
    </source>
</evidence>
<reference evidence="2" key="1">
    <citation type="submission" date="2015-10" db="EMBL/GenBank/DDBJ databases">
        <title>Niche specialization of a soil ammonia-oxidizing archaeon, Candidatus Nitrosocosmicus oleophilus.</title>
        <authorList>
            <person name="Jung M.-Y."/>
            <person name="Rhee S.-K."/>
        </authorList>
    </citation>
    <scope>NUCLEOTIDE SEQUENCE [LARGE SCALE GENOMIC DNA]</scope>
    <source>
        <strain evidence="2">MY3</strain>
    </source>
</reference>
<name>A0A654LVZ5_9ARCH</name>
<dbReference type="GeneID" id="60420580"/>